<name>A0ABR1TW91_9PEZI</name>
<proteinExistence type="predicted"/>
<dbReference type="GeneID" id="92096969"/>
<accession>A0ABR1TW91</accession>
<protein>
    <submittedName>
        <fullName evidence="1">Uncharacterized protein</fullName>
    </submittedName>
</protein>
<comment type="caution">
    <text evidence="1">The sequence shown here is derived from an EMBL/GenBank/DDBJ whole genome shotgun (WGS) entry which is preliminary data.</text>
</comment>
<dbReference type="Proteomes" id="UP001480595">
    <property type="component" value="Unassembled WGS sequence"/>
</dbReference>
<dbReference type="EMBL" id="JAQQWL010000011">
    <property type="protein sequence ID" value="KAK8050767.1"/>
    <property type="molecule type" value="Genomic_DNA"/>
</dbReference>
<evidence type="ECO:0000313" key="2">
    <source>
        <dbReference type="Proteomes" id="UP001480595"/>
    </source>
</evidence>
<gene>
    <name evidence="1" type="ORF">PG994_012497</name>
</gene>
<keyword evidence="2" id="KW-1185">Reference proteome</keyword>
<evidence type="ECO:0000313" key="1">
    <source>
        <dbReference type="EMBL" id="KAK8050767.1"/>
    </source>
</evidence>
<reference evidence="1 2" key="1">
    <citation type="submission" date="2023-01" db="EMBL/GenBank/DDBJ databases">
        <title>Analysis of 21 Apiospora genomes using comparative genomics revels a genus with tremendous synthesis potential of carbohydrate active enzymes and secondary metabolites.</title>
        <authorList>
            <person name="Sorensen T."/>
        </authorList>
    </citation>
    <scope>NUCLEOTIDE SEQUENCE [LARGE SCALE GENOMIC DNA]</scope>
    <source>
        <strain evidence="1 2">CBS 135458</strain>
    </source>
</reference>
<organism evidence="1 2">
    <name type="scientific">Apiospora phragmitis</name>
    <dbReference type="NCBI Taxonomy" id="2905665"/>
    <lineage>
        <taxon>Eukaryota</taxon>
        <taxon>Fungi</taxon>
        <taxon>Dikarya</taxon>
        <taxon>Ascomycota</taxon>
        <taxon>Pezizomycotina</taxon>
        <taxon>Sordariomycetes</taxon>
        <taxon>Xylariomycetidae</taxon>
        <taxon>Amphisphaeriales</taxon>
        <taxon>Apiosporaceae</taxon>
        <taxon>Apiospora</taxon>
    </lineage>
</organism>
<dbReference type="RefSeq" id="XP_066713016.1">
    <property type="nucleotide sequence ID" value="XM_066863906.1"/>
</dbReference>
<sequence length="260" mass="27337">MQRPNPNSLPNSRVMLLLKHQLLFPDFELISVRHLAGPHRDGLAGRADAVVGQDVVARGVALRVVAEGPGLGEVGVAGADQVIDLAGLEVAARVLAVEGEPAEAGLLHALLEREGGAGGLRRVAGRRRGGRRVAPLQHWRARAARRARARQRGVGVQLGAVVVADQGVVGARRGRVRGLDPRQAHQVRRHVQEGGDQVPLLGIARDGVGSEVEGLGGVDAVDRLGHVRSLGLGDGRGRCQAGKCGEEEGGVDHGWSWLID</sequence>